<keyword evidence="2" id="KW-0808">Transferase</keyword>
<feature type="region of interest" description="Disordered" evidence="1">
    <location>
        <begin position="100"/>
        <end position="124"/>
    </location>
</feature>
<feature type="compositionally biased region" description="Polar residues" evidence="1">
    <location>
        <begin position="100"/>
        <end position="112"/>
    </location>
</feature>
<accession>A0A2P2KLF0</accession>
<organism evidence="2">
    <name type="scientific">Rhizophora mucronata</name>
    <name type="common">Asiatic mangrove</name>
    <dbReference type="NCBI Taxonomy" id="61149"/>
    <lineage>
        <taxon>Eukaryota</taxon>
        <taxon>Viridiplantae</taxon>
        <taxon>Streptophyta</taxon>
        <taxon>Embryophyta</taxon>
        <taxon>Tracheophyta</taxon>
        <taxon>Spermatophyta</taxon>
        <taxon>Magnoliopsida</taxon>
        <taxon>eudicotyledons</taxon>
        <taxon>Gunneridae</taxon>
        <taxon>Pentapetalae</taxon>
        <taxon>rosids</taxon>
        <taxon>fabids</taxon>
        <taxon>Malpighiales</taxon>
        <taxon>Rhizophoraceae</taxon>
        <taxon>Rhizophora</taxon>
    </lineage>
</organism>
<evidence type="ECO:0000313" key="2">
    <source>
        <dbReference type="EMBL" id="MBX06547.1"/>
    </source>
</evidence>
<dbReference type="EMBL" id="GGEC01026063">
    <property type="protein sequence ID" value="MBX06547.1"/>
    <property type="molecule type" value="Transcribed_RNA"/>
</dbReference>
<dbReference type="GO" id="GO:0016740">
    <property type="term" value="F:transferase activity"/>
    <property type="evidence" value="ECO:0007669"/>
    <property type="project" value="UniProtKB-KW"/>
</dbReference>
<reference evidence="2" key="1">
    <citation type="submission" date="2018-02" db="EMBL/GenBank/DDBJ databases">
        <title>Rhizophora mucronata_Transcriptome.</title>
        <authorList>
            <person name="Meera S.P."/>
            <person name="Sreeshan A."/>
            <person name="Augustine A."/>
        </authorList>
    </citation>
    <scope>NUCLEOTIDE SEQUENCE</scope>
    <source>
        <tissue evidence="2">Leaf</tissue>
    </source>
</reference>
<sequence>MSRPILSMAFVNSPTTSSPTASSIEKPFVHFISVPDAIDACLTGNENVNPSSLCLPGEGFRSSLSVATSLASAEAIKSNNSCEDPVIKCGGIANSSNSCLTTPPSVPPNSTRSTRKFVPPRSNA</sequence>
<protein>
    <submittedName>
        <fullName evidence="2">Phosphotransferase</fullName>
    </submittedName>
</protein>
<proteinExistence type="predicted"/>
<evidence type="ECO:0000256" key="1">
    <source>
        <dbReference type="SAM" id="MobiDB-lite"/>
    </source>
</evidence>
<name>A0A2P2KLF0_RHIMU</name>
<dbReference type="AlphaFoldDB" id="A0A2P2KLF0"/>